<accession>A0AAD2PWA8</accession>
<keyword evidence="2" id="KW-1185">Reference proteome</keyword>
<protein>
    <submittedName>
        <fullName evidence="1">Uncharacterized protein</fullName>
    </submittedName>
</protein>
<comment type="caution">
    <text evidence="1">The sequence shown here is derived from an EMBL/GenBank/DDBJ whole genome shotgun (WGS) entry which is preliminary data.</text>
</comment>
<gene>
    <name evidence="1" type="ORF">CYCCA115_LOCUS18275</name>
</gene>
<name>A0AAD2PWA8_9STRA</name>
<proteinExistence type="predicted"/>
<dbReference type="EMBL" id="CAKOGP040002025">
    <property type="protein sequence ID" value="CAJ1959856.1"/>
    <property type="molecule type" value="Genomic_DNA"/>
</dbReference>
<reference evidence="1" key="1">
    <citation type="submission" date="2023-08" db="EMBL/GenBank/DDBJ databases">
        <authorList>
            <person name="Audoor S."/>
            <person name="Bilcke G."/>
        </authorList>
    </citation>
    <scope>NUCLEOTIDE SEQUENCE</scope>
</reference>
<dbReference type="Proteomes" id="UP001295423">
    <property type="component" value="Unassembled WGS sequence"/>
</dbReference>
<evidence type="ECO:0000313" key="2">
    <source>
        <dbReference type="Proteomes" id="UP001295423"/>
    </source>
</evidence>
<dbReference type="AlphaFoldDB" id="A0AAD2PWA8"/>
<evidence type="ECO:0000313" key="1">
    <source>
        <dbReference type="EMBL" id="CAJ1959856.1"/>
    </source>
</evidence>
<sequence>MLTQTNSFRNPFELIDEMIGDVEVNVVNKFAQRYAEVKQDLQDGWNDPILHDRLHYFGTSTPTKDEDGYLPSQLELQKRKEIRSLEYSLRSSGAERFLQRLNGATQSLSAEEFLKYCEGQPELKELTLKKELTRMQYTLYTPDGIKLTDSKEIASYIENESSELSQQHELLYRASNQTIFADIIVALTSFNGLIRPQLSAGTFVNDSSLILDLSSSQPHVRGECFLNVSIPDGHNSQLSLAGALIEVCLCPARNEFQAKVLYLSPCGEEPLAEQQVKDAAKSLAEIASM</sequence>
<organism evidence="1 2">
    <name type="scientific">Cylindrotheca closterium</name>
    <dbReference type="NCBI Taxonomy" id="2856"/>
    <lineage>
        <taxon>Eukaryota</taxon>
        <taxon>Sar</taxon>
        <taxon>Stramenopiles</taxon>
        <taxon>Ochrophyta</taxon>
        <taxon>Bacillariophyta</taxon>
        <taxon>Bacillariophyceae</taxon>
        <taxon>Bacillariophycidae</taxon>
        <taxon>Bacillariales</taxon>
        <taxon>Bacillariaceae</taxon>
        <taxon>Cylindrotheca</taxon>
    </lineage>
</organism>